<keyword evidence="1" id="KW-1133">Transmembrane helix</keyword>
<evidence type="ECO:0000313" key="2">
    <source>
        <dbReference type="EMBL" id="KKN77224.1"/>
    </source>
</evidence>
<protein>
    <submittedName>
        <fullName evidence="2">Uncharacterized protein</fullName>
    </submittedName>
</protein>
<dbReference type="EMBL" id="LAZR01000282">
    <property type="protein sequence ID" value="KKN77224.1"/>
    <property type="molecule type" value="Genomic_DNA"/>
</dbReference>
<name>A0A0F9TDG9_9ZZZZ</name>
<dbReference type="AlphaFoldDB" id="A0A0F9TDG9"/>
<evidence type="ECO:0000256" key="1">
    <source>
        <dbReference type="SAM" id="Phobius"/>
    </source>
</evidence>
<accession>A0A0F9TDG9</accession>
<proteinExistence type="predicted"/>
<keyword evidence="1" id="KW-0472">Membrane</keyword>
<reference evidence="2" key="1">
    <citation type="journal article" date="2015" name="Nature">
        <title>Complex archaea that bridge the gap between prokaryotes and eukaryotes.</title>
        <authorList>
            <person name="Spang A."/>
            <person name="Saw J.H."/>
            <person name="Jorgensen S.L."/>
            <person name="Zaremba-Niedzwiedzka K."/>
            <person name="Martijn J."/>
            <person name="Lind A.E."/>
            <person name="van Eijk R."/>
            <person name="Schleper C."/>
            <person name="Guy L."/>
            <person name="Ettema T.J."/>
        </authorList>
    </citation>
    <scope>NUCLEOTIDE SEQUENCE</scope>
</reference>
<gene>
    <name evidence="2" type="ORF">LCGC14_0362020</name>
</gene>
<sequence>MSNGVSKRVCIAMLTINTLAGLAKESYAIWCIAGIVSVCLAHYALQAYRDHKGIGPK</sequence>
<organism evidence="2">
    <name type="scientific">marine sediment metagenome</name>
    <dbReference type="NCBI Taxonomy" id="412755"/>
    <lineage>
        <taxon>unclassified sequences</taxon>
        <taxon>metagenomes</taxon>
        <taxon>ecological metagenomes</taxon>
    </lineage>
</organism>
<feature type="transmembrane region" description="Helical" evidence="1">
    <location>
        <begin position="27"/>
        <end position="45"/>
    </location>
</feature>
<comment type="caution">
    <text evidence="2">The sequence shown here is derived from an EMBL/GenBank/DDBJ whole genome shotgun (WGS) entry which is preliminary data.</text>
</comment>
<keyword evidence="1" id="KW-0812">Transmembrane</keyword>